<evidence type="ECO:0000256" key="1">
    <source>
        <dbReference type="SAM" id="MobiDB-lite"/>
    </source>
</evidence>
<sequence length="75" mass="7608">MRIPYPLVPAKAGIQSSGRVPVSAGYEPIPDAAWVPAFAGMSGWGERGLPHSPGGNAAKQEAGRPGGPTGKAKNE</sequence>
<protein>
    <submittedName>
        <fullName evidence="2">Uncharacterized protein</fullName>
    </submittedName>
</protein>
<feature type="region of interest" description="Disordered" evidence="1">
    <location>
        <begin position="45"/>
        <end position="75"/>
    </location>
</feature>
<accession>A0A1G6BZ87</accession>
<organism evidence="2 3">
    <name type="scientific">Bauldia litoralis</name>
    <dbReference type="NCBI Taxonomy" id="665467"/>
    <lineage>
        <taxon>Bacteria</taxon>
        <taxon>Pseudomonadati</taxon>
        <taxon>Pseudomonadota</taxon>
        <taxon>Alphaproteobacteria</taxon>
        <taxon>Hyphomicrobiales</taxon>
        <taxon>Kaistiaceae</taxon>
        <taxon>Bauldia</taxon>
    </lineage>
</organism>
<gene>
    <name evidence="2" type="ORF">SAMN02982931_02037</name>
</gene>
<name>A0A1G6BZ87_9HYPH</name>
<reference evidence="2 3" key="1">
    <citation type="submission" date="2016-10" db="EMBL/GenBank/DDBJ databases">
        <authorList>
            <person name="de Groot N.N."/>
        </authorList>
    </citation>
    <scope>NUCLEOTIDE SEQUENCE [LARGE SCALE GENOMIC DNA]</scope>
    <source>
        <strain evidence="2 3">ATCC 35022</strain>
    </source>
</reference>
<evidence type="ECO:0000313" key="3">
    <source>
        <dbReference type="Proteomes" id="UP000199071"/>
    </source>
</evidence>
<dbReference type="Proteomes" id="UP000199071">
    <property type="component" value="Unassembled WGS sequence"/>
</dbReference>
<keyword evidence="3" id="KW-1185">Reference proteome</keyword>
<dbReference type="EMBL" id="FMXQ01000003">
    <property type="protein sequence ID" value="SDB25935.1"/>
    <property type="molecule type" value="Genomic_DNA"/>
</dbReference>
<dbReference type="AlphaFoldDB" id="A0A1G6BZ87"/>
<evidence type="ECO:0000313" key="2">
    <source>
        <dbReference type="EMBL" id="SDB25935.1"/>
    </source>
</evidence>
<proteinExistence type="predicted"/>